<gene>
    <name evidence="11" type="primary">ORF218541</name>
</gene>
<evidence type="ECO:0000259" key="10">
    <source>
        <dbReference type="PROSITE" id="PS50157"/>
    </source>
</evidence>
<name>A0A0B7BZJ0_9EUPU</name>
<feature type="non-terminal residue" evidence="11">
    <location>
        <position position="1"/>
    </location>
</feature>
<dbReference type="GO" id="GO:0008270">
    <property type="term" value="F:zinc ion binding"/>
    <property type="evidence" value="ECO:0007669"/>
    <property type="project" value="UniProtKB-KW"/>
</dbReference>
<sequence>HRCTRIVYVEYRCPDCEKMFNCPANLASHRRWHKPRDNEKLKADTKHGNLLAVESTHINEDIQTRKHVSPFIMPIKSTLTGNNDVVSRDITESK</sequence>
<evidence type="ECO:0000256" key="1">
    <source>
        <dbReference type="ARBA" id="ARBA00004123"/>
    </source>
</evidence>
<dbReference type="Gene3D" id="3.30.160.60">
    <property type="entry name" value="Classic Zinc Finger"/>
    <property type="match status" value="1"/>
</dbReference>
<dbReference type="GO" id="GO:0010564">
    <property type="term" value="P:regulation of cell cycle process"/>
    <property type="evidence" value="ECO:0007669"/>
    <property type="project" value="TreeGrafter"/>
</dbReference>
<evidence type="ECO:0000313" key="11">
    <source>
        <dbReference type="EMBL" id="CEK98373.1"/>
    </source>
</evidence>
<keyword evidence="2" id="KW-0479">Metal-binding</keyword>
<keyword evidence="8" id="KW-0539">Nucleus</keyword>
<evidence type="ECO:0000256" key="8">
    <source>
        <dbReference type="ARBA" id="ARBA00023242"/>
    </source>
</evidence>
<feature type="non-terminal residue" evidence="11">
    <location>
        <position position="94"/>
    </location>
</feature>
<dbReference type="PROSITE" id="PS50157">
    <property type="entry name" value="ZINC_FINGER_C2H2_2"/>
    <property type="match status" value="1"/>
</dbReference>
<evidence type="ECO:0000256" key="3">
    <source>
        <dbReference type="ARBA" id="ARBA00022737"/>
    </source>
</evidence>
<dbReference type="GO" id="GO:0000978">
    <property type="term" value="F:RNA polymerase II cis-regulatory region sequence-specific DNA binding"/>
    <property type="evidence" value="ECO:0007669"/>
    <property type="project" value="TreeGrafter"/>
</dbReference>
<keyword evidence="7" id="KW-0804">Transcription</keyword>
<dbReference type="GO" id="GO:0017053">
    <property type="term" value="C:transcription repressor complex"/>
    <property type="evidence" value="ECO:0007669"/>
    <property type="project" value="TreeGrafter"/>
</dbReference>
<dbReference type="SUPFAM" id="SSF57667">
    <property type="entry name" value="beta-beta-alpha zinc fingers"/>
    <property type="match status" value="1"/>
</dbReference>
<evidence type="ECO:0000256" key="7">
    <source>
        <dbReference type="ARBA" id="ARBA00023163"/>
    </source>
</evidence>
<dbReference type="GO" id="GO:0001227">
    <property type="term" value="F:DNA-binding transcription repressor activity, RNA polymerase II-specific"/>
    <property type="evidence" value="ECO:0007669"/>
    <property type="project" value="TreeGrafter"/>
</dbReference>
<organism evidence="11">
    <name type="scientific">Arion vulgaris</name>
    <dbReference type="NCBI Taxonomy" id="1028688"/>
    <lineage>
        <taxon>Eukaryota</taxon>
        <taxon>Metazoa</taxon>
        <taxon>Spiralia</taxon>
        <taxon>Lophotrochozoa</taxon>
        <taxon>Mollusca</taxon>
        <taxon>Gastropoda</taxon>
        <taxon>Heterobranchia</taxon>
        <taxon>Euthyneura</taxon>
        <taxon>Panpulmonata</taxon>
        <taxon>Eupulmonata</taxon>
        <taxon>Stylommatophora</taxon>
        <taxon>Helicina</taxon>
        <taxon>Arionoidea</taxon>
        <taxon>Arionidae</taxon>
        <taxon>Arion</taxon>
    </lineage>
</organism>
<dbReference type="InterPro" id="IPR042972">
    <property type="entry name" value="INSM1/2"/>
</dbReference>
<comment type="subcellular location">
    <subcellularLocation>
        <location evidence="1">Nucleus</location>
    </subcellularLocation>
</comment>
<proteinExistence type="predicted"/>
<dbReference type="PROSITE" id="PS00028">
    <property type="entry name" value="ZINC_FINGER_C2H2_1"/>
    <property type="match status" value="1"/>
</dbReference>
<evidence type="ECO:0000256" key="4">
    <source>
        <dbReference type="ARBA" id="ARBA00022771"/>
    </source>
</evidence>
<dbReference type="EMBL" id="HACG01051502">
    <property type="protein sequence ID" value="CEK98373.1"/>
    <property type="molecule type" value="Transcribed_RNA"/>
</dbReference>
<keyword evidence="5" id="KW-0862">Zinc</keyword>
<evidence type="ECO:0000256" key="2">
    <source>
        <dbReference type="ARBA" id="ARBA00022723"/>
    </source>
</evidence>
<keyword evidence="6" id="KW-0805">Transcription regulation</keyword>
<reference evidence="11" key="1">
    <citation type="submission" date="2014-12" db="EMBL/GenBank/DDBJ databases">
        <title>Insight into the proteome of Arion vulgaris.</title>
        <authorList>
            <person name="Aradska J."/>
            <person name="Bulat T."/>
            <person name="Smidak R."/>
            <person name="Sarate P."/>
            <person name="Gangsoo J."/>
            <person name="Sialana F."/>
            <person name="Bilban M."/>
            <person name="Lubec G."/>
        </authorList>
    </citation>
    <scope>NUCLEOTIDE SEQUENCE</scope>
    <source>
        <tissue evidence="11">Skin</tissue>
    </source>
</reference>
<dbReference type="PANTHER" id="PTHR15065:SF4">
    <property type="entry name" value="LD18634P"/>
    <property type="match status" value="1"/>
</dbReference>
<dbReference type="PANTHER" id="PTHR15065">
    <property type="entry name" value="INSULINOMA-ASSOCIATED 1"/>
    <property type="match status" value="1"/>
</dbReference>
<dbReference type="GO" id="GO:0005634">
    <property type="term" value="C:nucleus"/>
    <property type="evidence" value="ECO:0007669"/>
    <property type="project" value="UniProtKB-SubCell"/>
</dbReference>
<keyword evidence="3" id="KW-0677">Repeat</keyword>
<keyword evidence="4 9" id="KW-0863">Zinc-finger</keyword>
<dbReference type="FunFam" id="3.30.160.60:FF:001896">
    <property type="entry name" value="insulinoma-associated protein 1b"/>
    <property type="match status" value="1"/>
</dbReference>
<dbReference type="GO" id="GO:0030182">
    <property type="term" value="P:neuron differentiation"/>
    <property type="evidence" value="ECO:0007669"/>
    <property type="project" value="TreeGrafter"/>
</dbReference>
<dbReference type="InterPro" id="IPR036236">
    <property type="entry name" value="Znf_C2H2_sf"/>
</dbReference>
<dbReference type="InterPro" id="IPR013087">
    <property type="entry name" value="Znf_C2H2_type"/>
</dbReference>
<accession>A0A0B7BZJ0</accession>
<evidence type="ECO:0000256" key="6">
    <source>
        <dbReference type="ARBA" id="ARBA00023015"/>
    </source>
</evidence>
<evidence type="ECO:0000256" key="5">
    <source>
        <dbReference type="ARBA" id="ARBA00022833"/>
    </source>
</evidence>
<evidence type="ECO:0000256" key="9">
    <source>
        <dbReference type="PROSITE-ProRule" id="PRU00042"/>
    </source>
</evidence>
<feature type="domain" description="C2H2-type" evidence="10">
    <location>
        <begin position="11"/>
        <end position="38"/>
    </location>
</feature>
<protein>
    <recommendedName>
        <fullName evidence="10">C2H2-type domain-containing protein</fullName>
    </recommendedName>
</protein>
<dbReference type="AlphaFoldDB" id="A0A0B7BZJ0"/>